<feature type="chain" id="PRO_5027065797" evidence="1">
    <location>
        <begin position="19"/>
        <end position="93"/>
    </location>
</feature>
<evidence type="ECO:0000256" key="1">
    <source>
        <dbReference type="SAM" id="SignalP"/>
    </source>
</evidence>
<dbReference type="EMBL" id="GIDH01000209">
    <property type="protein sequence ID" value="NOV52152.1"/>
    <property type="molecule type" value="Transcribed_RNA"/>
</dbReference>
<accession>A0A6M2E0Y1</accession>
<dbReference type="AlphaFoldDB" id="A0A6M2E0Y1"/>
<protein>
    <submittedName>
        <fullName evidence="2">Putative conserved secreted protein</fullName>
    </submittedName>
</protein>
<name>A0A6M2E0Y1_9ACAR</name>
<proteinExistence type="predicted"/>
<sequence length="93" mass="10782">MQRIVIAILLITLVTCYAASAKYRYQRQFETFCKRSQRRKNTTLTCIEKRYQPTPEVKLNPAKVLNETCNYPGKSTLSLTTLIKPLPPFIKKT</sequence>
<evidence type="ECO:0000313" key="2">
    <source>
        <dbReference type="EMBL" id="NOV52152.1"/>
    </source>
</evidence>
<organism evidence="2">
    <name type="scientific">Amblyomma tuberculatum</name>
    <dbReference type="NCBI Taxonomy" id="48802"/>
    <lineage>
        <taxon>Eukaryota</taxon>
        <taxon>Metazoa</taxon>
        <taxon>Ecdysozoa</taxon>
        <taxon>Arthropoda</taxon>
        <taxon>Chelicerata</taxon>
        <taxon>Arachnida</taxon>
        <taxon>Acari</taxon>
        <taxon>Parasitiformes</taxon>
        <taxon>Ixodida</taxon>
        <taxon>Ixodoidea</taxon>
        <taxon>Ixodidae</taxon>
        <taxon>Amblyomminae</taxon>
        <taxon>Amblyomma</taxon>
    </lineage>
</organism>
<keyword evidence="1" id="KW-0732">Signal</keyword>
<feature type="signal peptide" evidence="1">
    <location>
        <begin position="1"/>
        <end position="18"/>
    </location>
</feature>
<reference evidence="2" key="1">
    <citation type="submission" date="2019-12" db="EMBL/GenBank/DDBJ databases">
        <title>The sialotranscriptome of the gopher-tortoise tick, Amblyomma tuberculatum.</title>
        <authorList>
            <person name="Karim S."/>
            <person name="Andersen J."/>
            <person name="Kumar D."/>
            <person name="Adamson S."/>
            <person name="Ennen J."/>
            <person name="Qualis C.P."/>
            <person name="Ribeiro J.M.C."/>
        </authorList>
    </citation>
    <scope>NUCLEOTIDE SEQUENCE</scope>
    <source>
        <strain evidence="2">Removed</strain>
        <tissue evidence="2">Salivary glands</tissue>
    </source>
</reference>